<feature type="transmembrane region" description="Helical" evidence="5">
    <location>
        <begin position="204"/>
        <end position="221"/>
    </location>
</feature>
<dbReference type="OrthoDB" id="5293641at2"/>
<evidence type="ECO:0000313" key="8">
    <source>
        <dbReference type="Proteomes" id="UP000284605"/>
    </source>
</evidence>
<evidence type="ECO:0000256" key="1">
    <source>
        <dbReference type="ARBA" id="ARBA00004141"/>
    </source>
</evidence>
<evidence type="ECO:0000313" key="7">
    <source>
        <dbReference type="EMBL" id="RJF80494.1"/>
    </source>
</evidence>
<comment type="caution">
    <text evidence="7">The sequence shown here is derived from an EMBL/GenBank/DDBJ whole genome shotgun (WGS) entry which is preliminary data.</text>
</comment>
<sequence length="234" mass="24750">MNGTVGLVVSVIFFVGIHLGLAGTGLRGRLIGAIGEGPYRGLFSLLSAIGLAGIIWFFDPYGADNVAFWGPMMVTRWLAVVLMLPAFILFVCAFTMKSPTVIGQEGAADAGAAAAVGILRVTRHPFLWAVVLWATVHVLNNGDVVSLVLFLGMLVLALTGPAQIDRRKAEAKGAGWISFAAVTSNVPFGAILDGRNNFSLREIGWWRIAVGVLLWAGLLHAHGKVFGVPALVFG</sequence>
<dbReference type="AlphaFoldDB" id="A0A418VTN5"/>
<reference evidence="7 8" key="1">
    <citation type="submission" date="2018-09" db="EMBL/GenBank/DDBJ databases">
        <authorList>
            <person name="Zhu H."/>
        </authorList>
    </citation>
    <scope>NUCLEOTIDE SEQUENCE [LARGE SCALE GENOMIC DNA]</scope>
    <source>
        <strain evidence="7 8">K1W22B-8</strain>
    </source>
</reference>
<dbReference type="InterPro" id="IPR009915">
    <property type="entry name" value="NnrU_dom"/>
</dbReference>
<gene>
    <name evidence="7" type="ORF">D3874_25520</name>
</gene>
<dbReference type="PANTHER" id="PTHR35988:SF2">
    <property type="entry name" value="15-CIS-ZETA-CAROTENE ISOMERASE, CHLOROPLASTIC"/>
    <property type="match status" value="1"/>
</dbReference>
<feature type="transmembrane region" description="Helical" evidence="5">
    <location>
        <begin position="174"/>
        <end position="192"/>
    </location>
</feature>
<comment type="subcellular location">
    <subcellularLocation>
        <location evidence="1">Membrane</location>
        <topology evidence="1">Multi-pass membrane protein</topology>
    </subcellularLocation>
</comment>
<dbReference type="Proteomes" id="UP000284605">
    <property type="component" value="Unassembled WGS sequence"/>
</dbReference>
<evidence type="ECO:0000256" key="5">
    <source>
        <dbReference type="SAM" id="Phobius"/>
    </source>
</evidence>
<evidence type="ECO:0000259" key="6">
    <source>
        <dbReference type="Pfam" id="PF07298"/>
    </source>
</evidence>
<accession>A0A418VTN5</accession>
<keyword evidence="2 5" id="KW-0812">Transmembrane</keyword>
<feature type="transmembrane region" description="Helical" evidence="5">
    <location>
        <begin position="38"/>
        <end position="57"/>
    </location>
</feature>
<keyword evidence="3 5" id="KW-1133">Transmembrane helix</keyword>
<name>A0A418VTN5_9PROT</name>
<feature type="transmembrane region" description="Helical" evidence="5">
    <location>
        <begin position="6"/>
        <end position="26"/>
    </location>
</feature>
<evidence type="ECO:0000256" key="2">
    <source>
        <dbReference type="ARBA" id="ARBA00022692"/>
    </source>
</evidence>
<feature type="domain" description="NnrU" evidence="6">
    <location>
        <begin position="7"/>
        <end position="229"/>
    </location>
</feature>
<dbReference type="GO" id="GO:0090471">
    <property type="term" value="F:9,15,9'-tri-cis-zeta-carotene isomerase activity"/>
    <property type="evidence" value="ECO:0007669"/>
    <property type="project" value="TreeGrafter"/>
</dbReference>
<evidence type="ECO:0000256" key="3">
    <source>
        <dbReference type="ARBA" id="ARBA00022989"/>
    </source>
</evidence>
<dbReference type="RefSeq" id="WP_119782546.1">
    <property type="nucleotide sequence ID" value="NZ_QYUK01000016.1"/>
</dbReference>
<feature type="transmembrane region" description="Helical" evidence="5">
    <location>
        <begin position="144"/>
        <end position="162"/>
    </location>
</feature>
<keyword evidence="4 5" id="KW-0472">Membrane</keyword>
<dbReference type="GO" id="GO:0016020">
    <property type="term" value="C:membrane"/>
    <property type="evidence" value="ECO:0007669"/>
    <property type="project" value="UniProtKB-SubCell"/>
</dbReference>
<keyword evidence="8" id="KW-1185">Reference proteome</keyword>
<dbReference type="Pfam" id="PF07298">
    <property type="entry name" value="NnrU"/>
    <property type="match status" value="1"/>
</dbReference>
<dbReference type="EMBL" id="QYUK01000016">
    <property type="protein sequence ID" value="RJF80494.1"/>
    <property type="molecule type" value="Genomic_DNA"/>
</dbReference>
<evidence type="ECO:0000256" key="4">
    <source>
        <dbReference type="ARBA" id="ARBA00023136"/>
    </source>
</evidence>
<dbReference type="PANTHER" id="PTHR35988">
    <property type="entry name" value="15-CIS-ZETA-CAROTENE ISOMERASE, CHLOROPLASTIC"/>
    <property type="match status" value="1"/>
</dbReference>
<organism evidence="7 8">
    <name type="scientific">Oleomonas cavernae</name>
    <dbReference type="NCBI Taxonomy" id="2320859"/>
    <lineage>
        <taxon>Bacteria</taxon>
        <taxon>Pseudomonadati</taxon>
        <taxon>Pseudomonadota</taxon>
        <taxon>Alphaproteobacteria</taxon>
        <taxon>Acetobacterales</taxon>
        <taxon>Acetobacteraceae</taxon>
        <taxon>Oleomonas</taxon>
    </lineage>
</organism>
<protein>
    <submittedName>
        <fullName evidence="7">NnrU family protein</fullName>
    </submittedName>
</protein>
<proteinExistence type="predicted"/>
<feature type="transmembrane region" description="Helical" evidence="5">
    <location>
        <begin position="77"/>
        <end position="96"/>
    </location>
</feature>